<sequence>MSDVWMRRRRLGSAQRSISEAALGRNILLSYILSALPTEEVSSQKVNPVQCSKLGFSHYRRHVTGAPARGPRPARRSGGHSRVPATALSSHSQPSNSDCRMQFANDTEENKIRRSPLSREALGVSKYFIHDIEAYEESAFCRGTRSAVAEGARRCGRIAFRATGRRPRTALGRSFRQKYGTLP</sequence>
<name>A0A4C1Z722_EUMVA</name>
<evidence type="ECO:0000256" key="1">
    <source>
        <dbReference type="SAM" id="MobiDB-lite"/>
    </source>
</evidence>
<organism evidence="2 3">
    <name type="scientific">Eumeta variegata</name>
    <name type="common">Bagworm moth</name>
    <name type="synonym">Eumeta japonica</name>
    <dbReference type="NCBI Taxonomy" id="151549"/>
    <lineage>
        <taxon>Eukaryota</taxon>
        <taxon>Metazoa</taxon>
        <taxon>Ecdysozoa</taxon>
        <taxon>Arthropoda</taxon>
        <taxon>Hexapoda</taxon>
        <taxon>Insecta</taxon>
        <taxon>Pterygota</taxon>
        <taxon>Neoptera</taxon>
        <taxon>Endopterygota</taxon>
        <taxon>Lepidoptera</taxon>
        <taxon>Glossata</taxon>
        <taxon>Ditrysia</taxon>
        <taxon>Tineoidea</taxon>
        <taxon>Psychidae</taxon>
        <taxon>Oiketicinae</taxon>
        <taxon>Eumeta</taxon>
    </lineage>
</organism>
<protein>
    <submittedName>
        <fullName evidence="2">Uncharacterized protein</fullName>
    </submittedName>
</protein>
<keyword evidence="3" id="KW-1185">Reference proteome</keyword>
<evidence type="ECO:0000313" key="3">
    <source>
        <dbReference type="Proteomes" id="UP000299102"/>
    </source>
</evidence>
<evidence type="ECO:0000313" key="2">
    <source>
        <dbReference type="EMBL" id="GBP83678.1"/>
    </source>
</evidence>
<gene>
    <name evidence="2" type="ORF">EVAR_61072_1</name>
</gene>
<dbReference type="EMBL" id="BGZK01001632">
    <property type="protein sequence ID" value="GBP83678.1"/>
    <property type="molecule type" value="Genomic_DNA"/>
</dbReference>
<feature type="region of interest" description="Disordered" evidence="1">
    <location>
        <begin position="62"/>
        <end position="100"/>
    </location>
</feature>
<reference evidence="2 3" key="1">
    <citation type="journal article" date="2019" name="Commun. Biol.">
        <title>The bagworm genome reveals a unique fibroin gene that provides high tensile strength.</title>
        <authorList>
            <person name="Kono N."/>
            <person name="Nakamura H."/>
            <person name="Ohtoshi R."/>
            <person name="Tomita M."/>
            <person name="Numata K."/>
            <person name="Arakawa K."/>
        </authorList>
    </citation>
    <scope>NUCLEOTIDE SEQUENCE [LARGE SCALE GENOMIC DNA]</scope>
</reference>
<accession>A0A4C1Z722</accession>
<proteinExistence type="predicted"/>
<comment type="caution">
    <text evidence="2">The sequence shown here is derived from an EMBL/GenBank/DDBJ whole genome shotgun (WGS) entry which is preliminary data.</text>
</comment>
<dbReference type="Proteomes" id="UP000299102">
    <property type="component" value="Unassembled WGS sequence"/>
</dbReference>
<dbReference type="AlphaFoldDB" id="A0A4C1Z722"/>
<feature type="compositionally biased region" description="Polar residues" evidence="1">
    <location>
        <begin position="87"/>
        <end position="99"/>
    </location>
</feature>